<evidence type="ECO:0000256" key="10">
    <source>
        <dbReference type="ARBA" id="ARBA00022884"/>
    </source>
</evidence>
<comment type="similarity">
    <text evidence="2 11">Belongs to the tRNA nucleotidyltransferase/poly(A) polymerase family.</text>
</comment>
<dbReference type="PANTHER" id="PTHR47545:SF2">
    <property type="entry name" value="CC-ADDING TRNA NUCLEOTIDYLTRANSFERASE"/>
    <property type="match status" value="1"/>
</dbReference>
<evidence type="ECO:0000256" key="1">
    <source>
        <dbReference type="ARBA" id="ARBA00001946"/>
    </source>
</evidence>
<keyword evidence="5" id="KW-0819">tRNA processing</keyword>
<dbReference type="Pfam" id="PF12627">
    <property type="entry name" value="PolyA_pol_RNAbd"/>
    <property type="match status" value="1"/>
</dbReference>
<dbReference type="SMART" id="SM00471">
    <property type="entry name" value="HDc"/>
    <property type="match status" value="1"/>
</dbReference>
<keyword evidence="8" id="KW-0547">Nucleotide-binding</keyword>
<evidence type="ECO:0000256" key="5">
    <source>
        <dbReference type="ARBA" id="ARBA00022694"/>
    </source>
</evidence>
<sequence length="505" mass="55117">MNSTSIPAGPEQLRQAAASLAASSALRMVLNLARARQVQVFLVGGTVRELALGGRTPDLDLAVSQHTLELARELAQTLGGTYVLLDEKERTARVVAGDDILDLAEFRGPTLAEDLKGRDFTINAMALELAALFDGRPLELIDPWGGLADLKAGRVRMLAAANLAADPLRLLRAYRFAATHGFAVTPETAAAIQTLAPALAGVSGERLHYELFQLLGAARAARVVRAMDRVGLLLQVFPELADLKGVPQNGYHHLDVFEHSLETLACLEEVLAAPEHYFRELAAAVRKMAAAPNQAAVLKIAALFHDVGKPQVQERRLDPERYTFYHHERVGVEIFQRAAKRLRFSQAQTKAVIHYITWHMRPFLLLPLFNRGELTVRALGRLVKAAGGNLPGCLALALADSLAGQGPLKPADADQRLAALAEAAWKFYQERLAPARPPRLLSGDDLVALGLTPGPEFRRLLTAVEEAQWEGEIATREEALALVRRLHKDKRFAVVHEAGHRLEPG</sequence>
<evidence type="ECO:0000313" key="13">
    <source>
        <dbReference type="EMBL" id="HGF35191.1"/>
    </source>
</evidence>
<keyword evidence="7" id="KW-0479">Metal-binding</keyword>
<comment type="cofactor">
    <cofactor evidence="1">
        <name>Mg(2+)</name>
        <dbReference type="ChEBI" id="CHEBI:18420"/>
    </cofactor>
</comment>
<evidence type="ECO:0000256" key="3">
    <source>
        <dbReference type="ARBA" id="ARBA00022555"/>
    </source>
</evidence>
<dbReference type="GO" id="GO:0016779">
    <property type="term" value="F:nucleotidyltransferase activity"/>
    <property type="evidence" value="ECO:0007669"/>
    <property type="project" value="UniProtKB-KW"/>
</dbReference>
<dbReference type="InterPro" id="IPR006674">
    <property type="entry name" value="HD_domain"/>
</dbReference>
<dbReference type="InterPro" id="IPR003607">
    <property type="entry name" value="HD/PDEase_dom"/>
</dbReference>
<organism evidence="13">
    <name type="scientific">Desulfobacca acetoxidans</name>
    <dbReference type="NCBI Taxonomy" id="60893"/>
    <lineage>
        <taxon>Bacteria</taxon>
        <taxon>Pseudomonadati</taxon>
        <taxon>Thermodesulfobacteriota</taxon>
        <taxon>Desulfobaccia</taxon>
        <taxon>Desulfobaccales</taxon>
        <taxon>Desulfobaccaceae</taxon>
        <taxon>Desulfobacca</taxon>
    </lineage>
</organism>
<dbReference type="Gene3D" id="3.30.460.10">
    <property type="entry name" value="Beta Polymerase, domain 2"/>
    <property type="match status" value="1"/>
</dbReference>
<dbReference type="SUPFAM" id="SSF81301">
    <property type="entry name" value="Nucleotidyltransferase"/>
    <property type="match status" value="1"/>
</dbReference>
<dbReference type="GO" id="GO:0000166">
    <property type="term" value="F:nucleotide binding"/>
    <property type="evidence" value="ECO:0007669"/>
    <property type="project" value="UniProtKB-KW"/>
</dbReference>
<dbReference type="SUPFAM" id="SSF81891">
    <property type="entry name" value="Poly A polymerase C-terminal region-like"/>
    <property type="match status" value="1"/>
</dbReference>
<feature type="domain" description="HD/PDEase" evidence="12">
    <location>
        <begin position="252"/>
        <end position="414"/>
    </location>
</feature>
<dbReference type="EMBL" id="DTMF01000306">
    <property type="protein sequence ID" value="HGF35191.1"/>
    <property type="molecule type" value="Genomic_DNA"/>
</dbReference>
<evidence type="ECO:0000256" key="11">
    <source>
        <dbReference type="RuleBase" id="RU003953"/>
    </source>
</evidence>
<evidence type="ECO:0000256" key="8">
    <source>
        <dbReference type="ARBA" id="ARBA00022741"/>
    </source>
</evidence>
<dbReference type="GO" id="GO:0046872">
    <property type="term" value="F:metal ion binding"/>
    <property type="evidence" value="ECO:0007669"/>
    <property type="project" value="UniProtKB-KW"/>
</dbReference>
<evidence type="ECO:0000256" key="7">
    <source>
        <dbReference type="ARBA" id="ARBA00022723"/>
    </source>
</evidence>
<dbReference type="InterPro" id="IPR032828">
    <property type="entry name" value="PolyA_RNA-bd"/>
</dbReference>
<proteinExistence type="inferred from homology"/>
<keyword evidence="3" id="KW-0820">tRNA-binding</keyword>
<gene>
    <name evidence="13" type="ORF">ENW96_12570</name>
</gene>
<protein>
    <submittedName>
        <fullName evidence="13">HD domain-containing protein</fullName>
    </submittedName>
</protein>
<dbReference type="Gene3D" id="1.10.3090.10">
    <property type="entry name" value="cca-adding enzyme, domain 2"/>
    <property type="match status" value="2"/>
</dbReference>
<evidence type="ECO:0000256" key="4">
    <source>
        <dbReference type="ARBA" id="ARBA00022679"/>
    </source>
</evidence>
<dbReference type="NCBIfam" id="TIGR00277">
    <property type="entry name" value="HDIG"/>
    <property type="match status" value="1"/>
</dbReference>
<dbReference type="CDD" id="cd05398">
    <property type="entry name" value="NT_ClassII-CCAase"/>
    <property type="match status" value="1"/>
</dbReference>
<keyword evidence="6" id="KW-0548">Nucleotidyltransferase</keyword>
<evidence type="ECO:0000259" key="12">
    <source>
        <dbReference type="SMART" id="SM00471"/>
    </source>
</evidence>
<keyword evidence="4 11" id="KW-0808">Transferase</keyword>
<dbReference type="InterPro" id="IPR006675">
    <property type="entry name" value="HDIG_dom"/>
</dbReference>
<keyword evidence="10 11" id="KW-0694">RNA-binding</keyword>
<accession>A0A7C3ZDC9</accession>
<dbReference type="PANTHER" id="PTHR47545">
    <property type="entry name" value="MULTIFUNCTIONAL CCA PROTEIN"/>
    <property type="match status" value="1"/>
</dbReference>
<dbReference type="CDD" id="cd00077">
    <property type="entry name" value="HDc"/>
    <property type="match status" value="1"/>
</dbReference>
<dbReference type="GO" id="GO:0000049">
    <property type="term" value="F:tRNA binding"/>
    <property type="evidence" value="ECO:0007669"/>
    <property type="project" value="UniProtKB-KW"/>
</dbReference>
<comment type="caution">
    <text evidence="13">The sequence shown here is derived from an EMBL/GenBank/DDBJ whole genome shotgun (WGS) entry which is preliminary data.</text>
</comment>
<dbReference type="InterPro" id="IPR043519">
    <property type="entry name" value="NT_sf"/>
</dbReference>
<evidence type="ECO:0000256" key="6">
    <source>
        <dbReference type="ARBA" id="ARBA00022695"/>
    </source>
</evidence>
<evidence type="ECO:0000256" key="9">
    <source>
        <dbReference type="ARBA" id="ARBA00022842"/>
    </source>
</evidence>
<dbReference type="Pfam" id="PF01743">
    <property type="entry name" value="PolyA_pol"/>
    <property type="match status" value="1"/>
</dbReference>
<dbReference type="GO" id="GO:0008033">
    <property type="term" value="P:tRNA processing"/>
    <property type="evidence" value="ECO:0007669"/>
    <property type="project" value="UniProtKB-KW"/>
</dbReference>
<dbReference type="Pfam" id="PF01966">
    <property type="entry name" value="HD"/>
    <property type="match status" value="1"/>
</dbReference>
<dbReference type="AlphaFoldDB" id="A0A7C3ZDC9"/>
<name>A0A7C3ZDC9_9BACT</name>
<dbReference type="InterPro" id="IPR050124">
    <property type="entry name" value="tRNA_CCA-adding_enzyme"/>
</dbReference>
<evidence type="ECO:0000256" key="2">
    <source>
        <dbReference type="ARBA" id="ARBA00007265"/>
    </source>
</evidence>
<keyword evidence="9" id="KW-0460">Magnesium</keyword>
<dbReference type="InterPro" id="IPR002646">
    <property type="entry name" value="PolA_pol_head_dom"/>
</dbReference>
<reference evidence="13" key="1">
    <citation type="journal article" date="2020" name="mSystems">
        <title>Genome- and Community-Level Interaction Insights into Carbon Utilization and Element Cycling Functions of Hydrothermarchaeota in Hydrothermal Sediment.</title>
        <authorList>
            <person name="Zhou Z."/>
            <person name="Liu Y."/>
            <person name="Xu W."/>
            <person name="Pan J."/>
            <person name="Luo Z.H."/>
            <person name="Li M."/>
        </authorList>
    </citation>
    <scope>NUCLEOTIDE SEQUENCE [LARGE SCALE GENOMIC DNA]</scope>
    <source>
        <strain evidence="13">SpSt-897</strain>
    </source>
</reference>